<dbReference type="AlphaFoldDB" id="A0A6A6TQ21"/>
<dbReference type="PANTHER" id="PTHR37928:SF2">
    <property type="entry name" value="GPI ANCHORED CFEM DOMAIN PROTEIN (AFU_ORTHOLOGUE AFUA_6G10580)"/>
    <property type="match status" value="1"/>
</dbReference>
<evidence type="ECO:0000256" key="2">
    <source>
        <dbReference type="ARBA" id="ARBA00004613"/>
    </source>
</evidence>
<evidence type="ECO:0000256" key="3">
    <source>
        <dbReference type="ARBA" id="ARBA00010031"/>
    </source>
</evidence>
<gene>
    <name evidence="20" type="ORF">K491DRAFT_282313</name>
</gene>
<evidence type="ECO:0000256" key="4">
    <source>
        <dbReference type="ARBA" id="ARBA00022475"/>
    </source>
</evidence>
<dbReference type="InterPro" id="IPR051735">
    <property type="entry name" value="CFEM_domain"/>
</dbReference>
<feature type="region of interest" description="Disordered" evidence="16">
    <location>
        <begin position="235"/>
        <end position="316"/>
    </location>
</feature>
<feature type="compositionally biased region" description="Low complexity" evidence="16">
    <location>
        <begin position="292"/>
        <end position="306"/>
    </location>
</feature>
<feature type="domain" description="CFEM" evidence="19">
    <location>
        <begin position="1"/>
        <end position="115"/>
    </location>
</feature>
<feature type="signal peptide" evidence="18">
    <location>
        <begin position="1"/>
        <end position="23"/>
    </location>
</feature>
<evidence type="ECO:0000256" key="9">
    <source>
        <dbReference type="ARBA" id="ARBA00022729"/>
    </source>
</evidence>
<keyword evidence="13" id="KW-0325">Glycoprotein</keyword>
<keyword evidence="17" id="KW-0812">Transmembrane</keyword>
<keyword evidence="7" id="KW-0336">GPI-anchor</keyword>
<dbReference type="PROSITE" id="PS51257">
    <property type="entry name" value="PROKAR_LIPOPROTEIN"/>
    <property type="match status" value="1"/>
</dbReference>
<keyword evidence="11 17" id="KW-0472">Membrane</keyword>
<comment type="similarity">
    <text evidence="3">Belongs to the RBT5 family.</text>
</comment>
<keyword evidence="4" id="KW-1003">Cell membrane</keyword>
<dbReference type="PANTHER" id="PTHR37928">
    <property type="entry name" value="CFEM DOMAIN PROTEIN (AFU_ORTHOLOGUE AFUA_6G14090)"/>
    <property type="match status" value="1"/>
</dbReference>
<dbReference type="InterPro" id="IPR008427">
    <property type="entry name" value="Extracellular_membr_CFEM_dom"/>
</dbReference>
<keyword evidence="21" id="KW-1185">Reference proteome</keyword>
<feature type="transmembrane region" description="Helical" evidence="17">
    <location>
        <begin position="207"/>
        <end position="226"/>
    </location>
</feature>
<dbReference type="PROSITE" id="PS52012">
    <property type="entry name" value="CFEM"/>
    <property type="match status" value="1"/>
</dbReference>
<evidence type="ECO:0000256" key="11">
    <source>
        <dbReference type="ARBA" id="ARBA00023136"/>
    </source>
</evidence>
<feature type="binding site" description="axial binding residue" evidence="15">
    <location>
        <position position="45"/>
    </location>
    <ligand>
        <name>heme</name>
        <dbReference type="ChEBI" id="CHEBI:30413"/>
    </ligand>
    <ligandPart>
        <name>Fe</name>
        <dbReference type="ChEBI" id="CHEBI:18248"/>
    </ligandPart>
</feature>
<keyword evidence="5" id="KW-0964">Secreted</keyword>
<evidence type="ECO:0000256" key="13">
    <source>
        <dbReference type="ARBA" id="ARBA00023180"/>
    </source>
</evidence>
<evidence type="ECO:0000256" key="12">
    <source>
        <dbReference type="ARBA" id="ARBA00023157"/>
    </source>
</evidence>
<keyword evidence="8 15" id="KW-0479">Metal-binding</keyword>
<evidence type="ECO:0000256" key="5">
    <source>
        <dbReference type="ARBA" id="ARBA00022525"/>
    </source>
</evidence>
<evidence type="ECO:0000256" key="7">
    <source>
        <dbReference type="ARBA" id="ARBA00022622"/>
    </source>
</evidence>
<keyword evidence="10 15" id="KW-0408">Iron</keyword>
<accession>A0A6A6TQ21</accession>
<dbReference type="OrthoDB" id="3800595at2759"/>
<evidence type="ECO:0000256" key="1">
    <source>
        <dbReference type="ARBA" id="ARBA00004609"/>
    </source>
</evidence>
<comment type="subcellular location">
    <subcellularLocation>
        <location evidence="1">Cell membrane</location>
        <topology evidence="1">Lipid-anchor</topology>
        <topology evidence="1">GPI-anchor</topology>
    </subcellularLocation>
    <subcellularLocation>
        <location evidence="2">Secreted</location>
    </subcellularLocation>
</comment>
<feature type="region of interest" description="Disordered" evidence="16">
    <location>
        <begin position="155"/>
        <end position="193"/>
    </location>
</feature>
<keyword evidence="14" id="KW-0449">Lipoprotein</keyword>
<feature type="compositionally biased region" description="Basic and acidic residues" evidence="16">
    <location>
        <begin position="252"/>
        <end position="262"/>
    </location>
</feature>
<dbReference type="Pfam" id="PF05730">
    <property type="entry name" value="CFEM"/>
    <property type="match status" value="1"/>
</dbReference>
<evidence type="ECO:0000256" key="6">
    <source>
        <dbReference type="ARBA" id="ARBA00022617"/>
    </source>
</evidence>
<name>A0A6A6TQ21_9PLEO</name>
<keyword evidence="6 15" id="KW-0349">Heme</keyword>
<evidence type="ECO:0000256" key="18">
    <source>
        <dbReference type="SAM" id="SignalP"/>
    </source>
</evidence>
<evidence type="ECO:0000256" key="16">
    <source>
        <dbReference type="SAM" id="MobiDB-lite"/>
    </source>
</evidence>
<evidence type="ECO:0000256" key="14">
    <source>
        <dbReference type="ARBA" id="ARBA00023288"/>
    </source>
</evidence>
<sequence length="316" mass="32647">MKSLRIRGTTLAALLFSISCIAAQSLPACAQSCIGITKTKCKSTDFACACSDEKYIRKLTTCIANSCDTGLAAQAHEYLADLCQAVGSPLEDPEQEQIEIRANVITTITVSGAAVASLVERQDVSDFSSFESFSDQPDSFSDSATAFTTETGISGTATASKGLPPVSTPSSASGSTSTSTGDNGNNDNGGGGGGGGLSTGAKVGIGLGVPLGVIILGGLVGLAFWLGRRSRNKAATGRSEQPHMAEPAELDPNARFKGHEMPTKAGNTAEMPAQVPQAYGQGYPNTGWKDGQPQYAQPVQQQYNPAELPNTMSPTR</sequence>
<organism evidence="20 21">
    <name type="scientific">Lophiostoma macrostomum CBS 122681</name>
    <dbReference type="NCBI Taxonomy" id="1314788"/>
    <lineage>
        <taxon>Eukaryota</taxon>
        <taxon>Fungi</taxon>
        <taxon>Dikarya</taxon>
        <taxon>Ascomycota</taxon>
        <taxon>Pezizomycotina</taxon>
        <taxon>Dothideomycetes</taxon>
        <taxon>Pleosporomycetidae</taxon>
        <taxon>Pleosporales</taxon>
        <taxon>Lophiostomataceae</taxon>
        <taxon>Lophiostoma</taxon>
    </lineage>
</organism>
<evidence type="ECO:0000313" key="21">
    <source>
        <dbReference type="Proteomes" id="UP000799324"/>
    </source>
</evidence>
<dbReference type="Proteomes" id="UP000799324">
    <property type="component" value="Unassembled WGS sequence"/>
</dbReference>
<reference evidence="20" key="1">
    <citation type="journal article" date="2020" name="Stud. Mycol.">
        <title>101 Dothideomycetes genomes: a test case for predicting lifestyles and emergence of pathogens.</title>
        <authorList>
            <person name="Haridas S."/>
            <person name="Albert R."/>
            <person name="Binder M."/>
            <person name="Bloem J."/>
            <person name="Labutti K."/>
            <person name="Salamov A."/>
            <person name="Andreopoulos B."/>
            <person name="Baker S."/>
            <person name="Barry K."/>
            <person name="Bills G."/>
            <person name="Bluhm B."/>
            <person name="Cannon C."/>
            <person name="Castanera R."/>
            <person name="Culley D."/>
            <person name="Daum C."/>
            <person name="Ezra D."/>
            <person name="Gonzalez J."/>
            <person name="Henrissat B."/>
            <person name="Kuo A."/>
            <person name="Liang C."/>
            <person name="Lipzen A."/>
            <person name="Lutzoni F."/>
            <person name="Magnuson J."/>
            <person name="Mondo S."/>
            <person name="Nolan M."/>
            <person name="Ohm R."/>
            <person name="Pangilinan J."/>
            <person name="Park H.-J."/>
            <person name="Ramirez L."/>
            <person name="Alfaro M."/>
            <person name="Sun H."/>
            <person name="Tritt A."/>
            <person name="Yoshinaga Y."/>
            <person name="Zwiers L.-H."/>
            <person name="Turgeon B."/>
            <person name="Goodwin S."/>
            <person name="Spatafora J."/>
            <person name="Crous P."/>
            <person name="Grigoriev I."/>
        </authorList>
    </citation>
    <scope>NUCLEOTIDE SEQUENCE</scope>
    <source>
        <strain evidence="20">CBS 122681</strain>
    </source>
</reference>
<dbReference type="GO" id="GO:0005886">
    <property type="term" value="C:plasma membrane"/>
    <property type="evidence" value="ECO:0007669"/>
    <property type="project" value="UniProtKB-SubCell"/>
</dbReference>
<evidence type="ECO:0000256" key="15">
    <source>
        <dbReference type="PROSITE-ProRule" id="PRU01356"/>
    </source>
</evidence>
<proteinExistence type="inferred from homology"/>
<dbReference type="GO" id="GO:0046872">
    <property type="term" value="F:metal ion binding"/>
    <property type="evidence" value="ECO:0007669"/>
    <property type="project" value="UniProtKB-UniRule"/>
</dbReference>
<dbReference type="GO" id="GO:0098552">
    <property type="term" value="C:side of membrane"/>
    <property type="evidence" value="ECO:0007669"/>
    <property type="project" value="UniProtKB-KW"/>
</dbReference>
<feature type="disulfide bond" evidence="15">
    <location>
        <begin position="50"/>
        <end position="83"/>
    </location>
</feature>
<keyword evidence="9 18" id="KW-0732">Signal</keyword>
<feature type="chain" id="PRO_5025373315" description="CFEM domain-containing protein" evidence="18">
    <location>
        <begin position="24"/>
        <end position="316"/>
    </location>
</feature>
<evidence type="ECO:0000256" key="10">
    <source>
        <dbReference type="ARBA" id="ARBA00023004"/>
    </source>
</evidence>
<evidence type="ECO:0000256" key="17">
    <source>
        <dbReference type="SAM" id="Phobius"/>
    </source>
</evidence>
<dbReference type="GO" id="GO:0005576">
    <property type="term" value="C:extracellular region"/>
    <property type="evidence" value="ECO:0007669"/>
    <property type="project" value="UniProtKB-SubCell"/>
</dbReference>
<evidence type="ECO:0000313" key="20">
    <source>
        <dbReference type="EMBL" id="KAF2662185.1"/>
    </source>
</evidence>
<comment type="caution">
    <text evidence="15">Lacks conserved residue(s) required for the propagation of feature annotation.</text>
</comment>
<protein>
    <recommendedName>
        <fullName evidence="19">CFEM domain-containing protein</fullName>
    </recommendedName>
</protein>
<feature type="disulfide bond" evidence="15">
    <location>
        <begin position="41"/>
        <end position="48"/>
    </location>
</feature>
<dbReference type="EMBL" id="MU004290">
    <property type="protein sequence ID" value="KAF2662185.1"/>
    <property type="molecule type" value="Genomic_DNA"/>
</dbReference>
<evidence type="ECO:0000256" key="8">
    <source>
        <dbReference type="ARBA" id="ARBA00022723"/>
    </source>
</evidence>
<keyword evidence="17" id="KW-1133">Transmembrane helix</keyword>
<evidence type="ECO:0000259" key="19">
    <source>
        <dbReference type="PROSITE" id="PS52012"/>
    </source>
</evidence>
<keyword evidence="12 15" id="KW-1015">Disulfide bond</keyword>
<feature type="compositionally biased region" description="Low complexity" evidence="16">
    <location>
        <begin position="170"/>
        <end position="186"/>
    </location>
</feature>